<name>A0A850ENC6_9BACL</name>
<keyword evidence="1" id="KW-0472">Membrane</keyword>
<accession>A0A850ENC6</accession>
<dbReference type="EMBL" id="JABWCS010000216">
    <property type="protein sequence ID" value="NUU62783.1"/>
    <property type="molecule type" value="Genomic_DNA"/>
</dbReference>
<evidence type="ECO:0000313" key="3">
    <source>
        <dbReference type="Proteomes" id="UP000564806"/>
    </source>
</evidence>
<proteinExistence type="predicted"/>
<protein>
    <submittedName>
        <fullName evidence="2">Uncharacterized protein</fullName>
    </submittedName>
</protein>
<keyword evidence="3" id="KW-1185">Reference proteome</keyword>
<dbReference type="AlphaFoldDB" id="A0A850ENC6"/>
<comment type="caution">
    <text evidence="2">The sequence shown here is derived from an EMBL/GenBank/DDBJ whole genome shotgun (WGS) entry which is preliminary data.</text>
</comment>
<keyword evidence="1" id="KW-0812">Transmembrane</keyword>
<reference evidence="2" key="1">
    <citation type="submission" date="2020-06" db="EMBL/GenBank/DDBJ databases">
        <title>Paenibacillus sp. nov., isolated from soil.</title>
        <authorList>
            <person name="Seo Y.L."/>
        </authorList>
    </citation>
    <scope>NUCLEOTIDE SEQUENCE [LARGE SCALE GENOMIC DNA]</scope>
    <source>
        <strain evidence="2">JW14</strain>
    </source>
</reference>
<dbReference type="RefSeq" id="WP_175373232.1">
    <property type="nucleotide sequence ID" value="NZ_JABWCS010000216.1"/>
</dbReference>
<organism evidence="2 3">
    <name type="scientific">Paenibacillus agri</name>
    <dbReference type="NCBI Taxonomy" id="2744309"/>
    <lineage>
        <taxon>Bacteria</taxon>
        <taxon>Bacillati</taxon>
        <taxon>Bacillota</taxon>
        <taxon>Bacilli</taxon>
        <taxon>Bacillales</taxon>
        <taxon>Paenibacillaceae</taxon>
        <taxon>Paenibacillus</taxon>
    </lineage>
</organism>
<feature type="transmembrane region" description="Helical" evidence="1">
    <location>
        <begin position="7"/>
        <end position="26"/>
    </location>
</feature>
<evidence type="ECO:0000313" key="2">
    <source>
        <dbReference type="EMBL" id="NUU62783.1"/>
    </source>
</evidence>
<keyword evidence="1" id="KW-1133">Transmembrane helix</keyword>
<sequence length="183" mass="21087">MCRVKKVIYFSVFLIVFCIGYSLRYFNQYHIEDSNVSIQSNLNSWLNRGDTEQISANLIKVVRLNQSNTYIALFQLENDDIGYSQLIKGLNGKFKIELAGYGSNVVSYENIRTNEGMYGILVGKNPSLKINHITTKLIHEEFSFTTDVSKDEMFVKYKKLPSDLKKTFPAELTFYDANNTVIY</sequence>
<evidence type="ECO:0000256" key="1">
    <source>
        <dbReference type="SAM" id="Phobius"/>
    </source>
</evidence>
<dbReference type="Proteomes" id="UP000564806">
    <property type="component" value="Unassembled WGS sequence"/>
</dbReference>
<gene>
    <name evidence="2" type="ORF">HPT30_20765</name>
</gene>